<organism evidence="1 2">
    <name type="scientific">Sphingomonas jatrophae</name>
    <dbReference type="NCBI Taxonomy" id="1166337"/>
    <lineage>
        <taxon>Bacteria</taxon>
        <taxon>Pseudomonadati</taxon>
        <taxon>Pseudomonadota</taxon>
        <taxon>Alphaproteobacteria</taxon>
        <taxon>Sphingomonadales</taxon>
        <taxon>Sphingomonadaceae</taxon>
        <taxon>Sphingomonas</taxon>
    </lineage>
</organism>
<accession>A0A1I6M0L9</accession>
<evidence type="ECO:0000313" key="2">
    <source>
        <dbReference type="Proteomes" id="UP000198824"/>
    </source>
</evidence>
<name>A0A1I6M0L9_9SPHN</name>
<dbReference type="EMBL" id="FOZG01000003">
    <property type="protein sequence ID" value="SFS09240.1"/>
    <property type="molecule type" value="Genomic_DNA"/>
</dbReference>
<dbReference type="AlphaFoldDB" id="A0A1I6M0L9"/>
<proteinExistence type="predicted"/>
<keyword evidence="2" id="KW-1185">Reference proteome</keyword>
<dbReference type="RefSeq" id="WP_093316127.1">
    <property type="nucleotide sequence ID" value="NZ_FOZG01000003.1"/>
</dbReference>
<dbReference type="Proteomes" id="UP000198824">
    <property type="component" value="Unassembled WGS sequence"/>
</dbReference>
<sequence>MRMLGGRLFSAGWLEPFLERRFASAAATWSQPNMRIMTKAAVRQRIQQEADIQPIRLARTGEVSIRPWSLAELRRDEELGTTCATYRASWAGSMELWDAAVDGANLRPVVATVEASELVLTVDVIDDDQDLISALFRSEEAAIRKHLAAQHPLLANYRGRLKMRAGEVAEALFDRRWSVG</sequence>
<protein>
    <submittedName>
        <fullName evidence="1">Uncharacterized protein</fullName>
    </submittedName>
</protein>
<evidence type="ECO:0000313" key="1">
    <source>
        <dbReference type="EMBL" id="SFS09240.1"/>
    </source>
</evidence>
<gene>
    <name evidence="1" type="ORF">SAMN05192580_3240</name>
</gene>
<reference evidence="1 2" key="1">
    <citation type="submission" date="2016-10" db="EMBL/GenBank/DDBJ databases">
        <authorList>
            <person name="de Groot N.N."/>
        </authorList>
    </citation>
    <scope>NUCLEOTIDE SEQUENCE [LARGE SCALE GENOMIC DNA]</scope>
    <source>
        <strain evidence="1 2">S5-249</strain>
    </source>
</reference>